<dbReference type="Proteomes" id="UP000239415">
    <property type="component" value="Unassembled WGS sequence"/>
</dbReference>
<dbReference type="RefSeq" id="WP_106331027.1">
    <property type="nucleotide sequence ID" value="NZ_BOMO01000185.1"/>
</dbReference>
<dbReference type="InterPro" id="IPR006311">
    <property type="entry name" value="TAT_signal"/>
</dbReference>
<feature type="chain" id="PRO_5015586783" description="PKD domain-containing protein" evidence="1">
    <location>
        <begin position="33"/>
        <end position="871"/>
    </location>
</feature>
<organism evidence="2 3">
    <name type="scientific">Actinoplanes italicus</name>
    <dbReference type="NCBI Taxonomy" id="113567"/>
    <lineage>
        <taxon>Bacteria</taxon>
        <taxon>Bacillati</taxon>
        <taxon>Actinomycetota</taxon>
        <taxon>Actinomycetes</taxon>
        <taxon>Micromonosporales</taxon>
        <taxon>Micromonosporaceae</taxon>
        <taxon>Actinoplanes</taxon>
    </lineage>
</organism>
<keyword evidence="3" id="KW-1185">Reference proteome</keyword>
<evidence type="ECO:0000313" key="2">
    <source>
        <dbReference type="EMBL" id="PRX06663.1"/>
    </source>
</evidence>
<evidence type="ECO:0008006" key="4">
    <source>
        <dbReference type="Google" id="ProtNLM"/>
    </source>
</evidence>
<protein>
    <recommendedName>
        <fullName evidence="4">PKD domain-containing protein</fullName>
    </recommendedName>
</protein>
<proteinExistence type="predicted"/>
<accession>A0A2T0JGA2</accession>
<dbReference type="AlphaFoldDB" id="A0A2T0JGA2"/>
<evidence type="ECO:0000256" key="1">
    <source>
        <dbReference type="SAM" id="SignalP"/>
    </source>
</evidence>
<dbReference type="OrthoDB" id="3439746at2"/>
<dbReference type="EMBL" id="PVMZ01000043">
    <property type="protein sequence ID" value="PRX06663.1"/>
    <property type="molecule type" value="Genomic_DNA"/>
</dbReference>
<sequence length="871" mass="92633">MHRTVRALLSAAAAAVSATTFLVAVAPAPAQAQTYGDVPLTSWTYTDKAQPATPNPNPAGDFLIGSREGSTGRAYFTFDLTPLKGQVLHRVTFFSTESAVTDCSKVATVQVWRTKPVASTTTWQNAPKELELLAERTRGPGTFCPQSYLGIDMIPAIQAAFARGEKKISIGVRVSAAGEDDASLGRTMRQARMSYAANHAPKVSGLKLRYPDAGCGTLDKHPPAGRSVQVQATVTDADPGDNPQITYAYWPVDRPAERKETGSPTLDISGLTDGTVVAWTAQGWDYDDAGPWGKTCYFTVDTVAPATTPVVSSKQYPTAEYPGGGGPGVPGTFVFDAAGDVETVGFDWSPLDGSTVQSVKANRPGGRAKVTITPRTRGAARLEVAARDAAGNRGPWVEFRYEVRDSAPLASVEVNGVGLTSHITLSSKWPEVTSFGYTVDGGPETQVPAVDGKGAADLVFDSPGNKTMVLRAYAGNRMLGSDTIQVQVTDAPRVTSVEFDTTSMPIEGRPGSFTFAPRRAGVVSYLYDFGDGAQRSIDAGADGTAVLNWTPERAGSFDLTVYSVDASGNRSLAAEKSFYVRSLRPEVVVRTFDAHVGEPVSVLAMSDLSTTVAIVHSFDGGPQQTIDGSIVNFSVVPTRAGDSLLKVWAKQADGTLSPPTEKVIHVDSAPGVVSKGPFDEHAVMGSPVSFTFTAVQEDATTFRYSAGSAYDGQEHPQLTVPVGPDGTATVSHDVPFQDWGDVKVEVVSVSADGTESDAGTHSIYARDPRVEIFSNPWPADAPEGMGGVGIPGQFGFGFYDLGEVTTKYWWRVDDGPEQEAVFDPWAWETLVSYTPDRSGDHVLYVQREFTDGSRSPVATVPFKVGNEVARS</sequence>
<feature type="signal peptide" evidence="1">
    <location>
        <begin position="1"/>
        <end position="32"/>
    </location>
</feature>
<gene>
    <name evidence="2" type="ORF">CLV67_14342</name>
</gene>
<dbReference type="PROSITE" id="PS51318">
    <property type="entry name" value="TAT"/>
    <property type="match status" value="1"/>
</dbReference>
<evidence type="ECO:0000313" key="3">
    <source>
        <dbReference type="Proteomes" id="UP000239415"/>
    </source>
</evidence>
<reference evidence="2 3" key="1">
    <citation type="submission" date="2018-03" db="EMBL/GenBank/DDBJ databases">
        <title>Genomic Encyclopedia of Archaeal and Bacterial Type Strains, Phase II (KMG-II): from individual species to whole genera.</title>
        <authorList>
            <person name="Goeker M."/>
        </authorList>
    </citation>
    <scope>NUCLEOTIDE SEQUENCE [LARGE SCALE GENOMIC DNA]</scope>
    <source>
        <strain evidence="2 3">DSM 43146</strain>
    </source>
</reference>
<comment type="caution">
    <text evidence="2">The sequence shown here is derived from an EMBL/GenBank/DDBJ whole genome shotgun (WGS) entry which is preliminary data.</text>
</comment>
<name>A0A2T0JGA2_9ACTN</name>
<keyword evidence="1" id="KW-0732">Signal</keyword>